<reference evidence="2 3" key="2">
    <citation type="submission" date="2020-02" db="EMBL/GenBank/DDBJ databases">
        <authorList>
            <person name="Sun Q."/>
            <person name="Inoue M."/>
        </authorList>
    </citation>
    <scope>NUCLEOTIDE SEQUENCE [LARGE SCALE GENOMIC DNA]</scope>
    <source>
        <strain evidence="2 3">KCTC 22478</strain>
    </source>
</reference>
<dbReference type="Proteomes" id="UP000746741">
    <property type="component" value="Unassembled WGS sequence"/>
</dbReference>
<evidence type="ECO:0000313" key="2">
    <source>
        <dbReference type="EMBL" id="NKE18463.1"/>
    </source>
</evidence>
<reference evidence="1" key="1">
    <citation type="submission" date="2020-01" db="EMBL/GenBank/DDBJ databases">
        <authorList>
            <person name="Rat A."/>
        </authorList>
    </citation>
    <scope>NUCLEOTIDE SEQUENCE</scope>
    <source>
        <strain evidence="1">LMG 31161</strain>
    </source>
</reference>
<name>A0A9X9WD88_9PROT</name>
<keyword evidence="3" id="KW-1185">Reference proteome</keyword>
<accession>A0A9X9WD88</accession>
<dbReference type="Proteomes" id="UP001138708">
    <property type="component" value="Unassembled WGS sequence"/>
</dbReference>
<dbReference type="RefSeq" id="WP_168042358.1">
    <property type="nucleotide sequence ID" value="NZ_JAAEDK010000006.1"/>
</dbReference>
<reference evidence="1" key="3">
    <citation type="journal article" date="2021" name="Syst. Appl. Microbiol.">
        <title>Roseomonas hellenica sp. nov., isolated from roots of wild-growing Alkanna tinctoria.</title>
        <authorList>
            <person name="Rat A."/>
            <person name="Naranjo H.D."/>
            <person name="Lebbe L."/>
            <person name="Cnockaert M."/>
            <person name="Krigas N."/>
            <person name="Grigoriadou K."/>
            <person name="Maloupa E."/>
            <person name="Willems A."/>
        </authorList>
    </citation>
    <scope>NUCLEOTIDE SEQUENCE</scope>
    <source>
        <strain evidence="1">LMG 31161</strain>
    </source>
</reference>
<evidence type="ECO:0000313" key="4">
    <source>
        <dbReference type="Proteomes" id="UP001138708"/>
    </source>
</evidence>
<proteinExistence type="predicted"/>
<comment type="caution">
    <text evidence="1">The sequence shown here is derived from an EMBL/GenBank/DDBJ whole genome shotgun (WGS) entry which is preliminary data.</text>
</comment>
<organism evidence="1 4">
    <name type="scientific">Neoroseomonas oryzicola</name>
    <dbReference type="NCBI Taxonomy" id="535904"/>
    <lineage>
        <taxon>Bacteria</taxon>
        <taxon>Pseudomonadati</taxon>
        <taxon>Pseudomonadota</taxon>
        <taxon>Alphaproteobacteria</taxon>
        <taxon>Acetobacterales</taxon>
        <taxon>Acetobacteraceae</taxon>
        <taxon>Neoroseomonas</taxon>
    </lineage>
</organism>
<evidence type="ECO:0000313" key="3">
    <source>
        <dbReference type="Proteomes" id="UP000746741"/>
    </source>
</evidence>
<dbReference type="EMBL" id="JAAVUP010000004">
    <property type="protein sequence ID" value="NKE18463.1"/>
    <property type="molecule type" value="Genomic_DNA"/>
</dbReference>
<sequence>MNTDPSTLLLTGGAFTVPGGVEGRDLVEELTFDAPSRSEGRTPAHRERFCLVALLRHLLLTEPSLFPATIFRNEAPDFLIHRPCGAAIAIEHTDAGEPHYQRFLSEIEHARSETVGPTEVVSIPSPGGDGWIGDAPERTFIEALRASFLRKSAEQTWRNAPASAERWLLIYDQTNTSIYLSNSAAAGFLRCAAQDKGGANWPYDRIYLVRSQEIVLGWRQQKSTS</sequence>
<evidence type="ECO:0000313" key="1">
    <source>
        <dbReference type="EMBL" id="MBR0658298.1"/>
    </source>
</evidence>
<gene>
    <name evidence="2" type="ORF">GWK15_16030</name>
    <name evidence="1" type="ORF">GXW75_03475</name>
</gene>
<protein>
    <submittedName>
        <fullName evidence="1">Uncharacterized protein</fullName>
    </submittedName>
</protein>
<dbReference type="EMBL" id="JAAEDK010000006">
    <property type="protein sequence ID" value="MBR0658298.1"/>
    <property type="molecule type" value="Genomic_DNA"/>
</dbReference>
<dbReference type="AlphaFoldDB" id="A0A9X9WD88"/>